<feature type="region of interest" description="Disordered" evidence="1">
    <location>
        <begin position="517"/>
        <end position="594"/>
    </location>
</feature>
<feature type="region of interest" description="Disordered" evidence="1">
    <location>
        <begin position="344"/>
        <end position="367"/>
    </location>
</feature>
<evidence type="ECO:0000256" key="1">
    <source>
        <dbReference type="SAM" id="MobiDB-lite"/>
    </source>
</evidence>
<feature type="compositionally biased region" description="Polar residues" evidence="1">
    <location>
        <begin position="842"/>
        <end position="851"/>
    </location>
</feature>
<accession>A0A0F4GQY0</accession>
<keyword evidence="3" id="KW-1185">Reference proteome</keyword>
<feature type="compositionally biased region" description="Low complexity" evidence="1">
    <location>
        <begin position="524"/>
        <end position="544"/>
    </location>
</feature>
<gene>
    <name evidence="2" type="ORF">TI39_contig349g00011</name>
</gene>
<feature type="region of interest" description="Disordered" evidence="1">
    <location>
        <begin position="431"/>
        <end position="477"/>
    </location>
</feature>
<dbReference type="OrthoDB" id="5419922at2759"/>
<feature type="compositionally biased region" description="Polar residues" evidence="1">
    <location>
        <begin position="814"/>
        <end position="823"/>
    </location>
</feature>
<comment type="caution">
    <text evidence="2">The sequence shown here is derived from an EMBL/GenBank/DDBJ whole genome shotgun (WGS) entry which is preliminary data.</text>
</comment>
<proteinExistence type="predicted"/>
<evidence type="ECO:0000313" key="3">
    <source>
        <dbReference type="Proteomes" id="UP000033647"/>
    </source>
</evidence>
<feature type="compositionally biased region" description="Polar residues" evidence="1">
    <location>
        <begin position="223"/>
        <end position="245"/>
    </location>
</feature>
<dbReference type="AlphaFoldDB" id="A0A0F4GQY0"/>
<feature type="region of interest" description="Disordered" evidence="1">
    <location>
        <begin position="672"/>
        <end position="711"/>
    </location>
</feature>
<feature type="region of interest" description="Disordered" evidence="1">
    <location>
        <begin position="865"/>
        <end position="890"/>
    </location>
</feature>
<evidence type="ECO:0000313" key="2">
    <source>
        <dbReference type="EMBL" id="KJX99864.1"/>
    </source>
</evidence>
<dbReference type="Proteomes" id="UP000033647">
    <property type="component" value="Unassembled WGS sequence"/>
</dbReference>
<protein>
    <submittedName>
        <fullName evidence="2">Uncharacterized protein</fullName>
    </submittedName>
</protein>
<feature type="region of interest" description="Disordered" evidence="1">
    <location>
        <begin position="264"/>
        <end position="332"/>
    </location>
</feature>
<dbReference type="STRING" id="1047168.A0A0F4GQY0"/>
<dbReference type="EMBL" id="LAFY01000341">
    <property type="protein sequence ID" value="KJX99864.1"/>
    <property type="molecule type" value="Genomic_DNA"/>
</dbReference>
<feature type="compositionally biased region" description="Polar residues" evidence="1">
    <location>
        <begin position="697"/>
        <end position="711"/>
    </location>
</feature>
<feature type="compositionally biased region" description="Low complexity" evidence="1">
    <location>
        <begin position="296"/>
        <end position="308"/>
    </location>
</feature>
<feature type="compositionally biased region" description="Basic residues" evidence="1">
    <location>
        <begin position="435"/>
        <end position="446"/>
    </location>
</feature>
<feature type="compositionally biased region" description="Polar residues" evidence="1">
    <location>
        <begin position="790"/>
        <end position="802"/>
    </location>
</feature>
<feature type="region of interest" description="Disordered" evidence="1">
    <location>
        <begin position="193"/>
        <end position="245"/>
    </location>
</feature>
<reference evidence="2 3" key="1">
    <citation type="submission" date="2015-03" db="EMBL/GenBank/DDBJ databases">
        <title>RNA-seq based gene annotation and comparative genomics of four Zymoseptoria species reveal species-specific pathogenicity related genes and transposable element activity.</title>
        <authorList>
            <person name="Grandaubert J."/>
            <person name="Bhattacharyya A."/>
            <person name="Stukenbrock E.H."/>
        </authorList>
    </citation>
    <scope>NUCLEOTIDE SEQUENCE [LARGE SCALE GENOMIC DNA]</scope>
    <source>
        <strain evidence="2 3">Zb18110</strain>
    </source>
</reference>
<feature type="region of interest" description="Disordered" evidence="1">
    <location>
        <begin position="790"/>
        <end position="851"/>
    </location>
</feature>
<feature type="compositionally biased region" description="Polar residues" evidence="1">
    <location>
        <begin position="575"/>
        <end position="594"/>
    </location>
</feature>
<feature type="compositionally biased region" description="Basic and acidic residues" evidence="1">
    <location>
        <begin position="348"/>
        <end position="361"/>
    </location>
</feature>
<feature type="compositionally biased region" description="Polar residues" evidence="1">
    <location>
        <begin position="463"/>
        <end position="473"/>
    </location>
</feature>
<organism evidence="2 3">
    <name type="scientific">Zymoseptoria brevis</name>
    <dbReference type="NCBI Taxonomy" id="1047168"/>
    <lineage>
        <taxon>Eukaryota</taxon>
        <taxon>Fungi</taxon>
        <taxon>Dikarya</taxon>
        <taxon>Ascomycota</taxon>
        <taxon>Pezizomycotina</taxon>
        <taxon>Dothideomycetes</taxon>
        <taxon>Dothideomycetidae</taxon>
        <taxon>Mycosphaerellales</taxon>
        <taxon>Mycosphaerellaceae</taxon>
        <taxon>Zymoseptoria</taxon>
    </lineage>
</organism>
<name>A0A0F4GQY0_9PEZI</name>
<sequence>MIRTHRPRGFAWNCPSAFQQTELFRKINYEDCVVDEDDFPDSERAAKRRRIEALADDFLNGQALYISSARLVPQSLHNAVCRSFRRPKDGRAILAERPVNSSSAKGSGELWEDVQDEFEFMRDFNRQQSSDHGVSGLDDDSMVGEEVARELVRSTVITAQASCSSARKTRLTKKLATGPSEEALRQAAELRNRISRRRSSRLSGPLQNQSHLSPEVVAETQDDATGTSIQDSFSENGPTPTAAWTSSKWIKSGLLELRRKTVDEECSRDELGVSSLATPSQRAPARTVANLRRGRSAASQTQAEASSSVNSAPISTREDSFSGAITGTDPSAGTDCIFETAPEEMPEDHDSRNHTESHTVEGDSEDQILRPQGIHQLTAALNTKDFCSRRSWAPINTASTTDHISSTSDHVDPSAACPETQNAIRSAILDSSQHHAGKISKAKRATKSTGTYLDPPARRATRRQSAPSQSQAYGGNAHETVCEPATVNHAARIDYTAAASKGSSPFLFRKRGGKVKKGEVINASTTGKSKSKKNSPPSEGSSNETLPNGVHPMASGESNAKAPHPAKTPRRRFDFSSTEHPVSAASASNTPLTEQHLNKILPGKFDGRSSSIRKALREELLTSGAEFSRINDDLTDNGTIGTNTEHSQPQVWPGTQVLLAKAQTDLFTSPEKLDPSANAGAHMTPSQVGATREPLKQLSQEQARAPLPSTQALLDGWQGWSSVKKPRRKSDDLKRKSLVLSPTVLRKGGRNEDPRRSSLRFETALSLADENEEQEAGTSHGRAGATFVPQSLSTAGEPSSNLPALRSSVDKDATTSSSDQSIDTLAPNRRPRPVAAHRPQVPLNSSHNFQMPSTLSLHAGLSSVPADQLRTNRSPKKSSGGCLATPASGRVGDVAEEEDGPLRLSFQQAQVWEDDSFDFDSTTDIGPVTADTQTHAFISGVGGNPQQPNYQESQVSNSSVIKRKKALDSTSQLSQDLDGLLQDVLEKSTAGFLGGTDGTDGF</sequence>